<feature type="transmembrane region" description="Helical" evidence="1">
    <location>
        <begin position="178"/>
        <end position="199"/>
    </location>
</feature>
<keyword evidence="1" id="KW-1133">Transmembrane helix</keyword>
<evidence type="ECO:0000313" key="3">
    <source>
        <dbReference type="Proteomes" id="UP001065549"/>
    </source>
</evidence>
<sequence length="244" mass="27005">MYLTFVFIAALVLPVPIMIQAMGKRLSPYRVVLEGIFAGVIGSILIMIIASATGNGILDTLQESVRYMAQTLAKDPMFGDLLGKETTETERVQFFTQVYGQAADLVPSTICIFTAIAAYIEYTILSRIVKPGGALALKMPRFREFDLPRNVIIGWVIIFLLSWILAKTGIKIGDLLYANINALFNFVFCLQGMSVIFMFCHKKGAPKAIAVIIILFFLFTGLGKIALLLLGFADVMFRLKEKLS</sequence>
<dbReference type="Pfam" id="PF09991">
    <property type="entry name" value="DUF2232"/>
    <property type="match status" value="1"/>
</dbReference>
<feature type="transmembrane region" description="Helical" evidence="1">
    <location>
        <begin position="37"/>
        <end position="58"/>
    </location>
</feature>
<comment type="caution">
    <text evidence="2">The sequence shown here is derived from an EMBL/GenBank/DDBJ whole genome shotgun (WGS) entry which is preliminary data.</text>
</comment>
<reference evidence="2" key="1">
    <citation type="submission" date="2022-09" db="EMBL/GenBank/DDBJ databases">
        <title>Culturomic study of gut microbiota in children with autism spectrum disorder.</title>
        <authorList>
            <person name="Efimov B.A."/>
            <person name="Chaplin A.V."/>
            <person name="Sokolova S.R."/>
            <person name="Pikina A.P."/>
            <person name="Korzhanova M."/>
            <person name="Belova V."/>
            <person name="Korostin D."/>
        </authorList>
    </citation>
    <scope>NUCLEOTIDE SEQUENCE</scope>
    <source>
        <strain evidence="2">ASD5510</strain>
    </source>
</reference>
<accession>A0A9J6QUH4</accession>
<dbReference type="Proteomes" id="UP001065549">
    <property type="component" value="Unassembled WGS sequence"/>
</dbReference>
<name>A0A9J6QUH4_9FIRM</name>
<keyword evidence="3" id="KW-1185">Reference proteome</keyword>
<feature type="transmembrane region" description="Helical" evidence="1">
    <location>
        <begin position="211"/>
        <end position="233"/>
    </location>
</feature>
<keyword evidence="1" id="KW-0472">Membrane</keyword>
<protein>
    <submittedName>
        <fullName evidence="2">YybS family protein</fullName>
    </submittedName>
</protein>
<gene>
    <name evidence="2" type="ORF">OBO34_03120</name>
</gene>
<dbReference type="InterPro" id="IPR018710">
    <property type="entry name" value="DUF2232"/>
</dbReference>
<dbReference type="PANTHER" id="PTHR41324">
    <property type="entry name" value="MEMBRANE PROTEIN-RELATED"/>
    <property type="match status" value="1"/>
</dbReference>
<evidence type="ECO:0000313" key="2">
    <source>
        <dbReference type="EMBL" id="MCU7377342.1"/>
    </source>
</evidence>
<dbReference type="PANTHER" id="PTHR41324:SF1">
    <property type="entry name" value="DUF2232 DOMAIN-CONTAINING PROTEIN"/>
    <property type="match status" value="1"/>
</dbReference>
<proteinExistence type="predicted"/>
<evidence type="ECO:0000256" key="1">
    <source>
        <dbReference type="SAM" id="Phobius"/>
    </source>
</evidence>
<keyword evidence="1" id="KW-0812">Transmembrane</keyword>
<dbReference type="RefSeq" id="WP_253020736.1">
    <property type="nucleotide sequence ID" value="NZ_JAOSHN010000001.1"/>
</dbReference>
<feature type="transmembrane region" description="Helical" evidence="1">
    <location>
        <begin position="147"/>
        <end position="166"/>
    </location>
</feature>
<dbReference type="EMBL" id="JAOSHN010000001">
    <property type="protein sequence ID" value="MCU7377342.1"/>
    <property type="molecule type" value="Genomic_DNA"/>
</dbReference>
<organism evidence="2 3">
    <name type="scientific">Hominibacterium faecale</name>
    <dbReference type="NCBI Taxonomy" id="2839743"/>
    <lineage>
        <taxon>Bacteria</taxon>
        <taxon>Bacillati</taxon>
        <taxon>Bacillota</taxon>
        <taxon>Clostridia</taxon>
        <taxon>Peptostreptococcales</taxon>
        <taxon>Anaerovoracaceae</taxon>
        <taxon>Hominibacterium</taxon>
    </lineage>
</organism>
<dbReference type="AlphaFoldDB" id="A0A9J6QUH4"/>